<accession>A0ABQ1FHL0</accession>
<keyword evidence="2" id="KW-1185">Reference proteome</keyword>
<comment type="caution">
    <text evidence="1">The sequence shown here is derived from an EMBL/GenBank/DDBJ whole genome shotgun (WGS) entry which is preliminary data.</text>
</comment>
<dbReference type="InterPro" id="IPR046155">
    <property type="entry name" value="DUF6157"/>
</dbReference>
<proteinExistence type="predicted"/>
<dbReference type="RefSeq" id="WP_229757969.1">
    <property type="nucleotide sequence ID" value="NZ_BMHE01000070.1"/>
</dbReference>
<dbReference type="Pfam" id="PF19654">
    <property type="entry name" value="DUF6157"/>
    <property type="match status" value="1"/>
</dbReference>
<dbReference type="EMBL" id="BMHE01000070">
    <property type="protein sequence ID" value="GGA13429.1"/>
    <property type="molecule type" value="Genomic_DNA"/>
</dbReference>
<reference evidence="2" key="1">
    <citation type="journal article" date="2019" name="Int. J. Syst. Evol. Microbiol.">
        <title>The Global Catalogue of Microorganisms (GCM) 10K type strain sequencing project: providing services to taxonomists for standard genome sequencing and annotation.</title>
        <authorList>
            <consortium name="The Broad Institute Genomics Platform"/>
            <consortium name="The Broad Institute Genome Sequencing Center for Infectious Disease"/>
            <person name="Wu L."/>
            <person name="Ma J."/>
        </authorList>
    </citation>
    <scope>NUCLEOTIDE SEQUENCE [LARGE SCALE GENOMIC DNA]</scope>
    <source>
        <strain evidence="2">CGMCC 1.15043</strain>
    </source>
</reference>
<sequence>MDYDDSRMSYTNTFILVSADCPVETGTVPANKKEGKTAHLIQYELLSQNPYRFTQGELIYQVHLLHKQIPQSGIEDSGEDIRLALFAKSHPCLRASMLPKKHGWGVHYDEEGKIAIFPMESEAYQQFVEAGNGGAPDGPKLLYAMRNSRG</sequence>
<evidence type="ECO:0000313" key="2">
    <source>
        <dbReference type="Proteomes" id="UP000615455"/>
    </source>
</evidence>
<organism evidence="1 2">
    <name type="scientific">Paenibacillus marchantiophytorum</name>
    <dbReference type="NCBI Taxonomy" id="1619310"/>
    <lineage>
        <taxon>Bacteria</taxon>
        <taxon>Bacillati</taxon>
        <taxon>Bacillota</taxon>
        <taxon>Bacilli</taxon>
        <taxon>Bacillales</taxon>
        <taxon>Paenibacillaceae</taxon>
        <taxon>Paenibacillus</taxon>
    </lineage>
</organism>
<evidence type="ECO:0000313" key="1">
    <source>
        <dbReference type="EMBL" id="GGA13429.1"/>
    </source>
</evidence>
<name>A0ABQ1FHL0_9BACL</name>
<gene>
    <name evidence="1" type="ORF">GCM10008018_67910</name>
</gene>
<dbReference type="Proteomes" id="UP000615455">
    <property type="component" value="Unassembled WGS sequence"/>
</dbReference>
<protein>
    <submittedName>
        <fullName evidence="1">Uncharacterized protein</fullName>
    </submittedName>
</protein>